<protein>
    <submittedName>
        <fullName evidence="2">HNH endonuclease</fullName>
    </submittedName>
</protein>
<name>A0A848HKA6_9BURK</name>
<keyword evidence="2" id="KW-0255">Endonuclease</keyword>
<keyword evidence="3" id="KW-1185">Reference proteome</keyword>
<comment type="caution">
    <text evidence="2">The sequence shown here is derived from an EMBL/GenBank/DDBJ whole genome shotgun (WGS) entry which is preliminary data.</text>
</comment>
<reference evidence="2 3" key="1">
    <citation type="submission" date="2020-04" db="EMBL/GenBank/DDBJ databases">
        <title>Massilia sp. RP-1-19 isolated from soil.</title>
        <authorList>
            <person name="Dahal R.H."/>
        </authorList>
    </citation>
    <scope>NUCLEOTIDE SEQUENCE [LARGE SCALE GENOMIC DNA]</scope>
    <source>
        <strain evidence="2 3">RP-1-19</strain>
    </source>
</reference>
<keyword evidence="2" id="KW-0378">Hydrolase</keyword>
<dbReference type="SUPFAM" id="SSF54171">
    <property type="entry name" value="DNA-binding domain"/>
    <property type="match status" value="1"/>
</dbReference>
<dbReference type="SUPFAM" id="SSF54060">
    <property type="entry name" value="His-Me finger endonucleases"/>
    <property type="match status" value="1"/>
</dbReference>
<accession>A0A848HKA6</accession>
<proteinExistence type="predicted"/>
<dbReference type="RefSeq" id="WP_169466185.1">
    <property type="nucleotide sequence ID" value="NZ_JABBGG010000006.1"/>
</dbReference>
<evidence type="ECO:0000259" key="1">
    <source>
        <dbReference type="Pfam" id="PF13392"/>
    </source>
</evidence>
<dbReference type="InterPro" id="IPR016177">
    <property type="entry name" value="DNA-bd_dom_sf"/>
</dbReference>
<dbReference type="Gene3D" id="3.90.75.20">
    <property type="match status" value="1"/>
</dbReference>
<sequence>MNQKIPLITAGRLRELFIYDEATGFFIWRKTCGARAKAGAIAGHKSSREYIQMRLDGRNYKGHRLAWLYVHGEWPSDQIDHINGVKSDNRIANLRDVSCNINHQNLRQACVRSSTGLLGVIPDKNRWRARIDANKKTYRLGSFNSPELAHAAYIEAKRRLHEGCTI</sequence>
<dbReference type="GO" id="GO:0004519">
    <property type="term" value="F:endonuclease activity"/>
    <property type="evidence" value="ECO:0007669"/>
    <property type="project" value="UniProtKB-KW"/>
</dbReference>
<feature type="domain" description="HNH nuclease" evidence="1">
    <location>
        <begin position="62"/>
        <end position="103"/>
    </location>
</feature>
<evidence type="ECO:0000313" key="2">
    <source>
        <dbReference type="EMBL" id="NML61835.1"/>
    </source>
</evidence>
<dbReference type="InterPro" id="IPR003615">
    <property type="entry name" value="HNH_nuc"/>
</dbReference>
<dbReference type="AlphaFoldDB" id="A0A848HKA6"/>
<gene>
    <name evidence="2" type="ORF">HHL21_12265</name>
</gene>
<dbReference type="GO" id="GO:0003677">
    <property type="term" value="F:DNA binding"/>
    <property type="evidence" value="ECO:0007669"/>
    <property type="project" value="InterPro"/>
</dbReference>
<keyword evidence="2" id="KW-0540">Nuclease</keyword>
<evidence type="ECO:0000313" key="3">
    <source>
        <dbReference type="Proteomes" id="UP000583752"/>
    </source>
</evidence>
<dbReference type="InterPro" id="IPR044925">
    <property type="entry name" value="His-Me_finger_sf"/>
</dbReference>
<dbReference type="Proteomes" id="UP000583752">
    <property type="component" value="Unassembled WGS sequence"/>
</dbReference>
<dbReference type="Pfam" id="PF13392">
    <property type="entry name" value="HNH_3"/>
    <property type="match status" value="1"/>
</dbReference>
<organism evidence="2 3">
    <name type="scientific">Massilia polaris</name>
    <dbReference type="NCBI Taxonomy" id="2728846"/>
    <lineage>
        <taxon>Bacteria</taxon>
        <taxon>Pseudomonadati</taxon>
        <taxon>Pseudomonadota</taxon>
        <taxon>Betaproteobacteria</taxon>
        <taxon>Burkholderiales</taxon>
        <taxon>Oxalobacteraceae</taxon>
        <taxon>Telluria group</taxon>
        <taxon>Massilia</taxon>
    </lineage>
</organism>
<dbReference type="EMBL" id="JABBGG010000006">
    <property type="protein sequence ID" value="NML61835.1"/>
    <property type="molecule type" value="Genomic_DNA"/>
</dbReference>